<proteinExistence type="predicted"/>
<keyword evidence="3" id="KW-1185">Reference proteome</keyword>
<gene>
    <name evidence="2" type="ORF">E0F89_07115</name>
</gene>
<comment type="caution">
    <text evidence="2">The sequence shown here is derived from an EMBL/GenBank/DDBJ whole genome shotgun (WGS) entry which is preliminary data.</text>
</comment>
<keyword evidence="1" id="KW-0472">Membrane</keyword>
<keyword evidence="1" id="KW-0812">Transmembrane</keyword>
<organism evidence="2 3">
    <name type="scientific">Flavobacterium caseinilyticum</name>
    <dbReference type="NCBI Taxonomy" id="2541732"/>
    <lineage>
        <taxon>Bacteria</taxon>
        <taxon>Pseudomonadati</taxon>
        <taxon>Bacteroidota</taxon>
        <taxon>Flavobacteriia</taxon>
        <taxon>Flavobacteriales</taxon>
        <taxon>Flavobacteriaceae</taxon>
        <taxon>Flavobacterium</taxon>
    </lineage>
</organism>
<sequence>MELQETKIPDLFLKQIGYFNFVIIVIIFYVETHCSASLQRASLQRASLQRASLQRASLQRASLQRASLQRASLQRASLQ</sequence>
<accession>A0A4R5AYV2</accession>
<dbReference type="Pfam" id="PF00805">
    <property type="entry name" value="Pentapeptide"/>
    <property type="match status" value="1"/>
</dbReference>
<dbReference type="SUPFAM" id="SSF141571">
    <property type="entry name" value="Pentapeptide repeat-like"/>
    <property type="match status" value="1"/>
</dbReference>
<dbReference type="Proteomes" id="UP000295278">
    <property type="component" value="Unassembled WGS sequence"/>
</dbReference>
<protein>
    <submittedName>
        <fullName evidence="2">Uncharacterized protein</fullName>
    </submittedName>
</protein>
<feature type="transmembrane region" description="Helical" evidence="1">
    <location>
        <begin position="12"/>
        <end position="30"/>
    </location>
</feature>
<dbReference type="EMBL" id="SMFM01000002">
    <property type="protein sequence ID" value="TDD77349.1"/>
    <property type="molecule type" value="Genomic_DNA"/>
</dbReference>
<evidence type="ECO:0000313" key="3">
    <source>
        <dbReference type="Proteomes" id="UP000295278"/>
    </source>
</evidence>
<name>A0A4R5AYV2_9FLAO</name>
<evidence type="ECO:0000313" key="2">
    <source>
        <dbReference type="EMBL" id="TDD77349.1"/>
    </source>
</evidence>
<reference evidence="2 3" key="1">
    <citation type="submission" date="2019-03" db="EMBL/GenBank/DDBJ databases">
        <title>Flavobacterium AT-3-2 sp. nov., isolated from arctic soil.</title>
        <authorList>
            <person name="Chaudhary D.K."/>
        </authorList>
    </citation>
    <scope>NUCLEOTIDE SEQUENCE [LARGE SCALE GENOMIC DNA]</scope>
    <source>
        <strain evidence="2 3">AT-3-2</strain>
    </source>
</reference>
<dbReference type="InterPro" id="IPR001646">
    <property type="entry name" value="5peptide_repeat"/>
</dbReference>
<dbReference type="AlphaFoldDB" id="A0A4R5AYV2"/>
<keyword evidence="1" id="KW-1133">Transmembrane helix</keyword>
<dbReference type="Gene3D" id="2.160.20.80">
    <property type="entry name" value="E3 ubiquitin-protein ligase SopA"/>
    <property type="match status" value="1"/>
</dbReference>
<evidence type="ECO:0000256" key="1">
    <source>
        <dbReference type="SAM" id="Phobius"/>
    </source>
</evidence>